<dbReference type="InterPro" id="IPR050871">
    <property type="entry name" value="26S_Proteasome/COP9_Components"/>
</dbReference>
<protein>
    <submittedName>
        <fullName evidence="1">PCI domain-containing protein</fullName>
    </submittedName>
</protein>
<dbReference type="EMBL" id="BLLF01000312">
    <property type="protein sequence ID" value="GFH10400.1"/>
    <property type="molecule type" value="Genomic_DNA"/>
</dbReference>
<name>A0A699YJY0_HAELA</name>
<reference evidence="1 2" key="1">
    <citation type="submission" date="2020-02" db="EMBL/GenBank/DDBJ databases">
        <title>Draft genome sequence of Haematococcus lacustris strain NIES-144.</title>
        <authorList>
            <person name="Morimoto D."/>
            <person name="Nakagawa S."/>
            <person name="Yoshida T."/>
            <person name="Sawayama S."/>
        </authorList>
    </citation>
    <scope>NUCLEOTIDE SEQUENCE [LARGE SCALE GENOMIC DNA]</scope>
    <source>
        <strain evidence="1 2">NIES-144</strain>
    </source>
</reference>
<gene>
    <name evidence="1" type="ORF">HaLaN_05707</name>
</gene>
<feature type="non-terminal residue" evidence="1">
    <location>
        <position position="101"/>
    </location>
</feature>
<organism evidence="1 2">
    <name type="scientific">Haematococcus lacustris</name>
    <name type="common">Green alga</name>
    <name type="synonym">Haematococcus pluvialis</name>
    <dbReference type="NCBI Taxonomy" id="44745"/>
    <lineage>
        <taxon>Eukaryota</taxon>
        <taxon>Viridiplantae</taxon>
        <taxon>Chlorophyta</taxon>
        <taxon>core chlorophytes</taxon>
        <taxon>Chlorophyceae</taxon>
        <taxon>CS clade</taxon>
        <taxon>Chlamydomonadales</taxon>
        <taxon>Haematococcaceae</taxon>
        <taxon>Haematococcus</taxon>
    </lineage>
</organism>
<proteinExistence type="predicted"/>
<sequence>MGAAQDNEALEEFYESTLNALDKAKNERLWFKTSMKLAGLWTKRQEFSGMSRLLRELHGSCQLADGSDDPKKGSQLLEIYAMEIQMATEQRDNKRLKTLYH</sequence>
<evidence type="ECO:0000313" key="1">
    <source>
        <dbReference type="EMBL" id="GFH10400.1"/>
    </source>
</evidence>
<dbReference type="Proteomes" id="UP000485058">
    <property type="component" value="Unassembled WGS sequence"/>
</dbReference>
<dbReference type="Gene3D" id="1.25.40.570">
    <property type="match status" value="1"/>
</dbReference>
<comment type="caution">
    <text evidence="1">The sequence shown here is derived from an EMBL/GenBank/DDBJ whole genome shotgun (WGS) entry which is preliminary data.</text>
</comment>
<dbReference type="AlphaFoldDB" id="A0A699YJY0"/>
<accession>A0A699YJY0</accession>
<evidence type="ECO:0000313" key="2">
    <source>
        <dbReference type="Proteomes" id="UP000485058"/>
    </source>
</evidence>
<keyword evidence="2" id="KW-1185">Reference proteome</keyword>
<dbReference type="PANTHER" id="PTHR10678">
    <property type="entry name" value="26S PROTEASOME NON-ATPASE REGULATORY SUBUNIT 11/COP9 SIGNALOSOME COMPLEX SUBUNIT 2"/>
    <property type="match status" value="1"/>
</dbReference>